<evidence type="ECO:0000259" key="2">
    <source>
        <dbReference type="Pfam" id="PF13193"/>
    </source>
</evidence>
<dbReference type="InterPro" id="IPR045851">
    <property type="entry name" value="AMP-bd_C_sf"/>
</dbReference>
<dbReference type="SUPFAM" id="SSF56801">
    <property type="entry name" value="Acetyl-CoA synthetase-like"/>
    <property type="match status" value="1"/>
</dbReference>
<dbReference type="PANTHER" id="PTHR43767">
    <property type="entry name" value="LONG-CHAIN-FATTY-ACID--COA LIGASE"/>
    <property type="match status" value="1"/>
</dbReference>
<dbReference type="PROSITE" id="PS00455">
    <property type="entry name" value="AMP_BINDING"/>
    <property type="match status" value="1"/>
</dbReference>
<evidence type="ECO:0000313" key="3">
    <source>
        <dbReference type="EMBL" id="SFA97337.1"/>
    </source>
</evidence>
<dbReference type="AlphaFoldDB" id="A0A1I0X9H6"/>
<dbReference type="RefSeq" id="WP_092871378.1">
    <property type="nucleotide sequence ID" value="NZ_FOJY01000006.1"/>
</dbReference>
<dbReference type="InterPro" id="IPR042099">
    <property type="entry name" value="ANL_N_sf"/>
</dbReference>
<reference evidence="3 4" key="1">
    <citation type="submission" date="2016-10" db="EMBL/GenBank/DDBJ databases">
        <authorList>
            <person name="de Groot N.N."/>
        </authorList>
    </citation>
    <scope>NUCLEOTIDE SEQUENCE [LARGE SCALE GENOMIC DNA]</scope>
    <source>
        <strain evidence="3 4">DSM 5522</strain>
    </source>
</reference>
<dbReference type="InterPro" id="IPR020845">
    <property type="entry name" value="AMP-binding_CS"/>
</dbReference>
<proteinExistence type="predicted"/>
<feature type="domain" description="AMP-dependent synthetase/ligase" evidence="1">
    <location>
        <begin position="47"/>
        <end position="404"/>
    </location>
</feature>
<gene>
    <name evidence="3" type="ORF">SAMN05216249_10624</name>
</gene>
<dbReference type="PANTHER" id="PTHR43767:SF1">
    <property type="entry name" value="NONRIBOSOMAL PEPTIDE SYNTHASE PES1 (EUROFUNG)-RELATED"/>
    <property type="match status" value="1"/>
</dbReference>
<accession>A0A1I0X9H6</accession>
<organism evidence="3 4">
    <name type="scientific">Acetitomaculum ruminis DSM 5522</name>
    <dbReference type="NCBI Taxonomy" id="1120918"/>
    <lineage>
        <taxon>Bacteria</taxon>
        <taxon>Bacillati</taxon>
        <taxon>Bacillota</taxon>
        <taxon>Clostridia</taxon>
        <taxon>Lachnospirales</taxon>
        <taxon>Lachnospiraceae</taxon>
        <taxon>Acetitomaculum</taxon>
    </lineage>
</organism>
<sequence>MINLNEDEFYELGKYLYHKRWNIETGENSQKEINNYLNFGKRMEYLAKKYPSKCAIVCEDEQISYSEFRKRYLRLSYYFKNQGFKKGDKFALHLENSEMFIIILFSLLELGIVPVLLLPAHEKKEIMGVVKKADVKAIIVDKRDASYEEIIDEVVRENINLEKVYISMELKNISLDENIDFTDFVSEEVDFNDTALLLLSGGTTGLPKLIARTQGDYIYNNEALARRLLLNEESVFLSILPLAHNFPLGAPGIMGTLLCGGKVVVGKYATPLEILYLIEKEKVTFVSLVPTVLNMCMQYRKIDDSDDLKSLEFIMVGGAVLPAKLSKNVDKLFGAKLIQIYGTAEGLCCCNFLQDDFETRISCQGKPCSPFDILKIVDENGNELPKGKEGELVTKGPYTIKSYYQLEEKQMEYFTSDGFYKTGDRVKIDKRGNVFVLGRAKEQINRAGEKIMPLEIEEALLTNEAIDECAIAGVKDELLGNRICAFVKANKNITLNDIKKYLKSKNMASFKMPDELILVDSMPYTAVKKIDKNKLIKIFEKRKPVFT</sequence>
<dbReference type="GO" id="GO:0016878">
    <property type="term" value="F:acid-thiol ligase activity"/>
    <property type="evidence" value="ECO:0007669"/>
    <property type="project" value="UniProtKB-ARBA"/>
</dbReference>
<dbReference type="OrthoDB" id="9803968at2"/>
<dbReference type="Proteomes" id="UP000198838">
    <property type="component" value="Unassembled WGS sequence"/>
</dbReference>
<dbReference type="Gene3D" id="3.40.50.12780">
    <property type="entry name" value="N-terminal domain of ligase-like"/>
    <property type="match status" value="1"/>
</dbReference>
<dbReference type="EMBL" id="FOJY01000006">
    <property type="protein sequence ID" value="SFA97337.1"/>
    <property type="molecule type" value="Genomic_DNA"/>
</dbReference>
<evidence type="ECO:0000259" key="1">
    <source>
        <dbReference type="Pfam" id="PF00501"/>
    </source>
</evidence>
<dbReference type="Pfam" id="PF00501">
    <property type="entry name" value="AMP-binding"/>
    <property type="match status" value="1"/>
</dbReference>
<dbReference type="STRING" id="1120918.SAMN05216249_10624"/>
<protein>
    <submittedName>
        <fullName evidence="3">Yersiniabactin salicyl-AMP ligase</fullName>
    </submittedName>
</protein>
<keyword evidence="4" id="KW-1185">Reference proteome</keyword>
<name>A0A1I0X9H6_9FIRM</name>
<evidence type="ECO:0000313" key="4">
    <source>
        <dbReference type="Proteomes" id="UP000198838"/>
    </source>
</evidence>
<dbReference type="InterPro" id="IPR000873">
    <property type="entry name" value="AMP-dep_synth/lig_dom"/>
</dbReference>
<feature type="domain" description="AMP-binding enzyme C-terminal" evidence="2">
    <location>
        <begin position="455"/>
        <end position="529"/>
    </location>
</feature>
<dbReference type="InterPro" id="IPR025110">
    <property type="entry name" value="AMP-bd_C"/>
</dbReference>
<dbReference type="InterPro" id="IPR050237">
    <property type="entry name" value="ATP-dep_AMP-bd_enzyme"/>
</dbReference>
<dbReference type="Gene3D" id="3.30.300.30">
    <property type="match status" value="1"/>
</dbReference>
<keyword evidence="3" id="KW-0436">Ligase</keyword>
<dbReference type="Pfam" id="PF13193">
    <property type="entry name" value="AMP-binding_C"/>
    <property type="match status" value="1"/>
</dbReference>